<evidence type="ECO:0000259" key="3">
    <source>
        <dbReference type="PROSITE" id="PS51000"/>
    </source>
</evidence>
<dbReference type="PANTHER" id="PTHR30363">
    <property type="entry name" value="HTH-TYPE TRANSCRIPTIONAL REGULATOR SRLR-RELATED"/>
    <property type="match status" value="1"/>
</dbReference>
<comment type="caution">
    <text evidence="4">The sequence shown here is derived from an EMBL/GenBank/DDBJ whole genome shotgun (WGS) entry which is preliminary data.</text>
</comment>
<evidence type="ECO:0000313" key="4">
    <source>
        <dbReference type="EMBL" id="MEJ8845892.1"/>
    </source>
</evidence>
<proteinExistence type="predicted"/>
<evidence type="ECO:0000256" key="1">
    <source>
        <dbReference type="ARBA" id="ARBA00023015"/>
    </source>
</evidence>
<organism evidence="4 5">
    <name type="scientific">Variovorax rhizosphaerae</name>
    <dbReference type="NCBI Taxonomy" id="1836200"/>
    <lineage>
        <taxon>Bacteria</taxon>
        <taxon>Pseudomonadati</taxon>
        <taxon>Pseudomonadota</taxon>
        <taxon>Betaproteobacteria</taxon>
        <taxon>Burkholderiales</taxon>
        <taxon>Comamonadaceae</taxon>
        <taxon>Variovorax</taxon>
    </lineage>
</organism>
<dbReference type="InterPro" id="IPR014036">
    <property type="entry name" value="DeoR-like_C"/>
</dbReference>
<dbReference type="EMBL" id="JBBKZT010000002">
    <property type="protein sequence ID" value="MEJ8845892.1"/>
    <property type="molecule type" value="Genomic_DNA"/>
</dbReference>
<dbReference type="InterPro" id="IPR037171">
    <property type="entry name" value="NagB/RpiA_transferase-like"/>
</dbReference>
<name>A0ABU8WEF5_9BURK</name>
<dbReference type="InterPro" id="IPR001034">
    <property type="entry name" value="DeoR_HTH"/>
</dbReference>
<dbReference type="SMART" id="SM01134">
    <property type="entry name" value="DeoRC"/>
    <property type="match status" value="1"/>
</dbReference>
<dbReference type="Pfam" id="PF00455">
    <property type="entry name" value="DeoRC"/>
    <property type="match status" value="1"/>
</dbReference>
<dbReference type="PANTHER" id="PTHR30363:SF44">
    <property type="entry name" value="AGA OPERON TRANSCRIPTIONAL REPRESSOR-RELATED"/>
    <property type="match status" value="1"/>
</dbReference>
<protein>
    <submittedName>
        <fullName evidence="4">DeoR family transcriptional regulator</fullName>
    </submittedName>
</protein>
<dbReference type="InterPro" id="IPR036390">
    <property type="entry name" value="WH_DNA-bd_sf"/>
</dbReference>
<keyword evidence="2" id="KW-0804">Transcription</keyword>
<dbReference type="Gene3D" id="1.10.10.10">
    <property type="entry name" value="Winged helix-like DNA-binding domain superfamily/Winged helix DNA-binding domain"/>
    <property type="match status" value="1"/>
</dbReference>
<dbReference type="InterPro" id="IPR036388">
    <property type="entry name" value="WH-like_DNA-bd_sf"/>
</dbReference>
<keyword evidence="5" id="KW-1185">Reference proteome</keyword>
<dbReference type="PROSITE" id="PS51000">
    <property type="entry name" value="HTH_DEOR_2"/>
    <property type="match status" value="1"/>
</dbReference>
<gene>
    <name evidence="4" type="ORF">WKW82_04505</name>
</gene>
<dbReference type="SMART" id="SM00420">
    <property type="entry name" value="HTH_DEOR"/>
    <property type="match status" value="1"/>
</dbReference>
<evidence type="ECO:0000313" key="5">
    <source>
        <dbReference type="Proteomes" id="UP001385892"/>
    </source>
</evidence>
<keyword evidence="1" id="KW-0805">Transcription regulation</keyword>
<dbReference type="SUPFAM" id="SSF100950">
    <property type="entry name" value="NagB/RpiA/CoA transferase-like"/>
    <property type="match status" value="1"/>
</dbReference>
<dbReference type="InterPro" id="IPR050313">
    <property type="entry name" value="Carb_Metab_HTH_regulators"/>
</dbReference>
<dbReference type="Proteomes" id="UP001385892">
    <property type="component" value="Unassembled WGS sequence"/>
</dbReference>
<evidence type="ECO:0000256" key="2">
    <source>
        <dbReference type="ARBA" id="ARBA00023163"/>
    </source>
</evidence>
<dbReference type="SUPFAM" id="SSF46785">
    <property type="entry name" value="Winged helix' DNA-binding domain"/>
    <property type="match status" value="1"/>
</dbReference>
<dbReference type="Pfam" id="PF08220">
    <property type="entry name" value="HTH_DeoR"/>
    <property type="match status" value="1"/>
</dbReference>
<feature type="domain" description="HTH deoR-type" evidence="3">
    <location>
        <begin position="8"/>
        <end position="63"/>
    </location>
</feature>
<reference evidence="4 5" key="1">
    <citation type="submission" date="2024-03" db="EMBL/GenBank/DDBJ databases">
        <title>Novel species of the genus Variovorax.</title>
        <authorList>
            <person name="Liu Q."/>
            <person name="Xin Y.-H."/>
        </authorList>
    </citation>
    <scope>NUCLEOTIDE SEQUENCE [LARGE SCALE GENOMIC DNA]</scope>
    <source>
        <strain evidence="4 5">KACC 18900</strain>
    </source>
</reference>
<accession>A0ABU8WEF5</accession>
<sequence length="270" mass="28925">MQNEGNSALKRRLEIVDLVRKDGEARVEDLSTQLRVSAVTIRSDLNYLEQQGYVVRAFGKARYNPALQNTAMQLPELDAVGRGAGEAQVAAAALRWIDDGASVFLSTGSIAHRLLPQLVSKQGLSLTLHDLAMVATARQFLQSEIHVTGGLQGNDEPGLLGPAAELGVLSHPLDLCVLAVDGIDTRGRVLARHAGAARLYSAAVRHAGKAIALAFSPAFTSTEGHPICNLGDLDGFAVNHDLEPAVFDLLSEHELQVERKANGLIEFTRV</sequence>